<keyword evidence="7" id="KW-1185">Reference proteome</keyword>
<keyword evidence="1 2" id="KW-0344">Guanine-nucleotide releasing factor</keyword>
<dbReference type="PROSITE" id="PS50212">
    <property type="entry name" value="RASGEF_NTER"/>
    <property type="match status" value="1"/>
</dbReference>
<feature type="compositionally biased region" description="Polar residues" evidence="3">
    <location>
        <begin position="205"/>
        <end position="216"/>
    </location>
</feature>
<feature type="region of interest" description="Disordered" evidence="3">
    <location>
        <begin position="400"/>
        <end position="420"/>
    </location>
</feature>
<evidence type="ECO:0000256" key="1">
    <source>
        <dbReference type="ARBA" id="ARBA00022658"/>
    </source>
</evidence>
<dbReference type="Proteomes" id="UP000775547">
    <property type="component" value="Unassembled WGS sequence"/>
</dbReference>
<dbReference type="Pfam" id="PF00617">
    <property type="entry name" value="RasGEF"/>
    <property type="match status" value="1"/>
</dbReference>
<feature type="compositionally biased region" description="Polar residues" evidence="3">
    <location>
        <begin position="966"/>
        <end position="980"/>
    </location>
</feature>
<feature type="domain" description="N-terminal Ras-GEF" evidence="5">
    <location>
        <begin position="537"/>
        <end position="666"/>
    </location>
</feature>
<dbReference type="EMBL" id="JABCKV010000164">
    <property type="protein sequence ID" value="KAG5642703.1"/>
    <property type="molecule type" value="Genomic_DNA"/>
</dbReference>
<dbReference type="PANTHER" id="PTHR23113:SF368">
    <property type="entry name" value="CELL DIVISION CONTROL PROTEIN 25"/>
    <property type="match status" value="1"/>
</dbReference>
<gene>
    <name evidence="6" type="ORF">DXG03_002306</name>
</gene>
<comment type="caution">
    <text evidence="6">The sequence shown here is derived from an EMBL/GenBank/DDBJ whole genome shotgun (WGS) entry which is preliminary data.</text>
</comment>
<dbReference type="InterPro" id="IPR023578">
    <property type="entry name" value="Ras_GEF_dom_sf"/>
</dbReference>
<feature type="compositionally biased region" description="Low complexity" evidence="3">
    <location>
        <begin position="176"/>
        <end position="187"/>
    </location>
</feature>
<feature type="compositionally biased region" description="Polar residues" evidence="3">
    <location>
        <begin position="1"/>
        <end position="10"/>
    </location>
</feature>
<feature type="region of interest" description="Disordered" evidence="3">
    <location>
        <begin position="1160"/>
        <end position="1294"/>
    </location>
</feature>
<feature type="region of interest" description="Disordered" evidence="3">
    <location>
        <begin position="163"/>
        <end position="267"/>
    </location>
</feature>
<evidence type="ECO:0000256" key="3">
    <source>
        <dbReference type="SAM" id="MobiDB-lite"/>
    </source>
</evidence>
<dbReference type="Gene3D" id="1.20.870.10">
    <property type="entry name" value="Son of sevenless (SoS) protein Chain: S domain 1"/>
    <property type="match status" value="1"/>
</dbReference>
<feature type="compositionally biased region" description="Low complexity" evidence="3">
    <location>
        <begin position="1187"/>
        <end position="1196"/>
    </location>
</feature>
<dbReference type="Pfam" id="PF00618">
    <property type="entry name" value="RasGEF_N"/>
    <property type="match status" value="1"/>
</dbReference>
<feature type="region of interest" description="Disordered" evidence="3">
    <location>
        <begin position="690"/>
        <end position="760"/>
    </location>
</feature>
<feature type="compositionally biased region" description="Acidic residues" evidence="3">
    <location>
        <begin position="1173"/>
        <end position="1186"/>
    </location>
</feature>
<evidence type="ECO:0000313" key="6">
    <source>
        <dbReference type="EMBL" id="KAG5642703.1"/>
    </source>
</evidence>
<dbReference type="Gene3D" id="1.10.840.10">
    <property type="entry name" value="Ras guanine-nucleotide exchange factors catalytic domain"/>
    <property type="match status" value="1"/>
</dbReference>
<evidence type="ECO:0000259" key="4">
    <source>
        <dbReference type="PROSITE" id="PS50009"/>
    </source>
</evidence>
<reference evidence="6" key="2">
    <citation type="submission" date="2021-10" db="EMBL/GenBank/DDBJ databases">
        <title>Phylogenomics reveals ancestral predisposition of the termite-cultivated fungus Termitomyces towards a domesticated lifestyle.</title>
        <authorList>
            <person name="Auxier B."/>
            <person name="Grum-Grzhimaylo A."/>
            <person name="Cardenas M.E."/>
            <person name="Lodge J.D."/>
            <person name="Laessoe T."/>
            <person name="Pedersen O."/>
            <person name="Smith M.E."/>
            <person name="Kuyper T.W."/>
            <person name="Franco-Molano E.A."/>
            <person name="Baroni T.J."/>
            <person name="Aanen D.K."/>
        </authorList>
    </citation>
    <scope>NUCLEOTIDE SEQUENCE</scope>
    <source>
        <strain evidence="6">AP01</strain>
        <tissue evidence="6">Mycelium</tissue>
    </source>
</reference>
<dbReference type="InterPro" id="IPR036964">
    <property type="entry name" value="RASGEF_cat_dom_sf"/>
</dbReference>
<feature type="region of interest" description="Disordered" evidence="3">
    <location>
        <begin position="1"/>
        <end position="57"/>
    </location>
</feature>
<sequence length="1653" mass="179046">MSETLPTLQSGDDDLTRPDTPVAPKPPSPAMTRYDPVDPLTVAQPSDFSPEPHDTLSDDLILPVTTQLPSIPQASFVLSDVIGDAAGADFATSELAAAEITMAFDGSFVETPSGPAARELKRYWDQQLGVGKSVRSPYAITAFVNQHGKQMFRVGRRELSAPAANAAAIEERVTHSSSTPSEPSNSPHAKRRSRMSMHAFPSMFKNGSISSGSRTAIQAAVPRKLRKTRSIPDLVSSTNDPSSPAVAAGRGHSRSVTGADVSPFSTVVRNPNTGDLFGEVMDWQPPPASETSISTPSLASTSNEIHDHFKTPTIIAYPFGHGVSYDSPSRKSNTAVPLLHAPLPRLLREVQSFESGLTARQVDLPKRSGKESSLAMESYFDEFDTGRPPSALRIHALPFTPEHDVTPTSATPDPTPSLDPEPTLLSRYSTDVFDVLQTYSGIPLLEKLSSDLEETTVIKLSSSADESAAPRDDPRFVIWGEIQPERDHDDHASVSHESVTDLSVHSSSLSGKRRASRAKAPPLPPPSTSSHNSAGEPQKVLIAATIERWIGQLTSDLNYDELLDFFLTYRTYVSSVDLCHLLIARFHWALQSSSSARDERVRRIVRVRTFVAMRYWLLTFFTVDFLPNRELRLLVADWLNTLIKDPILKTHSDGLVRHPSLLLSSMCSSIFQGIVRKLIKVTKECKQAHIRSPATAKSSKPRSSLGSTLSSKPPAAKKAHVLGEKFAAATRKPSVEDDDSDLDLDFLPDEGAPPPESPHDVAVANAHLSAAHVGAGGLSPGARPGTFPVVQPVNQAPVTSAEAESYAQAPPPIPIHHSALSRAFVKTIGRLGRWKRVLNSNSRNATTRASIGVGADVSAFDLEMPGATNLLPGGGAGVERAVGPPPITVEVPVPEPVSVPVELHVLAPTPVAEIANVPSEHGKSAERLPLEVDEVTPPPPSSSEPANASQGPLDSPPDYVLPETKSIPQASTPASSTSGHTADVEQDDDTAVSIRSTTSTDSFGEVLTTGPTFPALARSQWQQFDIVSIDDLDLSDTSSEHHEPGLAAPPGLRRLPRKLPLRRDFEFLRRSDTVSSMGLTSRDSATSNSSSHASSASAIALGAGVAQWQLNALKFSLSDDEENGDVEDALRRLEGQINPKKQQEKASKVDGWVRTIQERMAAGDYSDEAPLFSDDEDESDEEEYESGEQSSNQSSDAFDHDSASVRQAPSISELEGTGEDPEDGGMDHLVKTPVPTQLAHVVPAPSSGPGSPTRSTDAKPAPEDVVPIEILQSRMPSNARPSTSSLNPSISRNPEAPRVHRSFILNHRAVDLAEHFAMIDRELFMGVKFEELVLDDWMNCKEVDVLDWAQYLKDRARWKVEHRYPDKTSALGAVRARFNLMANFTISEVVLTQPQERPMLVAKLIRVAWASFSVSCLLESMLISMQKSYLMCNFSTLVAIIAGLGSTWVTNAMRRHGWNRVGIWENRMFKDLKVFTTNVDDFKYIRQTVASISDAKPLDTAHAASVVSGGGTDTQSGKAKTGAERPVVPAACVPFVGVYLSQLQRHSRLPDLIDPTAPDENVGINPVTGNFDAPAHPEVFSALAPLPSSINLEPLINVHKQRRIAGVIKSLVAGQHLASRVHFDVDKKLFQRCLRLRGVNADALQRVLSLYPE</sequence>
<dbReference type="SMART" id="SM00147">
    <property type="entry name" value="RasGEF"/>
    <property type="match status" value="1"/>
</dbReference>
<feature type="domain" description="Ras-GEF" evidence="4">
    <location>
        <begin position="1308"/>
        <end position="1653"/>
    </location>
</feature>
<organism evidence="6 7">
    <name type="scientific">Asterophora parasitica</name>
    <dbReference type="NCBI Taxonomy" id="117018"/>
    <lineage>
        <taxon>Eukaryota</taxon>
        <taxon>Fungi</taxon>
        <taxon>Dikarya</taxon>
        <taxon>Basidiomycota</taxon>
        <taxon>Agaricomycotina</taxon>
        <taxon>Agaricomycetes</taxon>
        <taxon>Agaricomycetidae</taxon>
        <taxon>Agaricales</taxon>
        <taxon>Tricholomatineae</taxon>
        <taxon>Lyophyllaceae</taxon>
        <taxon>Asterophora</taxon>
    </lineage>
</organism>
<reference evidence="6" key="1">
    <citation type="submission" date="2020-07" db="EMBL/GenBank/DDBJ databases">
        <authorList>
            <person name="Nieuwenhuis M."/>
            <person name="Van De Peppel L.J.J."/>
        </authorList>
    </citation>
    <scope>NUCLEOTIDE SEQUENCE</scope>
    <source>
        <strain evidence="6">AP01</strain>
        <tissue evidence="6">Mycelium</tissue>
    </source>
</reference>
<feature type="compositionally biased region" description="Polar residues" evidence="3">
    <location>
        <begin position="495"/>
        <end position="510"/>
    </location>
</feature>
<feature type="region of interest" description="Disordered" evidence="3">
    <location>
        <begin position="919"/>
        <end position="991"/>
    </location>
</feature>
<accession>A0A9P7K9W5</accession>
<feature type="region of interest" description="Disordered" evidence="3">
    <location>
        <begin position="487"/>
        <end position="535"/>
    </location>
</feature>
<dbReference type="InterPro" id="IPR000651">
    <property type="entry name" value="Ras-like_Gua-exchang_fac_N"/>
</dbReference>
<dbReference type="InterPro" id="IPR001895">
    <property type="entry name" value="RASGEF_cat_dom"/>
</dbReference>
<feature type="compositionally biased region" description="Acidic residues" evidence="3">
    <location>
        <begin position="736"/>
        <end position="748"/>
    </location>
</feature>
<dbReference type="SUPFAM" id="SSF48366">
    <property type="entry name" value="Ras GEF"/>
    <property type="match status" value="1"/>
</dbReference>
<dbReference type="GO" id="GO:0007265">
    <property type="term" value="P:Ras protein signal transduction"/>
    <property type="evidence" value="ECO:0007669"/>
    <property type="project" value="TreeGrafter"/>
</dbReference>
<dbReference type="GO" id="GO:0005886">
    <property type="term" value="C:plasma membrane"/>
    <property type="evidence" value="ECO:0007669"/>
    <property type="project" value="TreeGrafter"/>
</dbReference>
<protein>
    <submittedName>
        <fullName evidence="6">Uncharacterized protein</fullName>
    </submittedName>
</protein>
<feature type="compositionally biased region" description="Polar residues" evidence="3">
    <location>
        <begin position="1274"/>
        <end position="1292"/>
    </location>
</feature>
<evidence type="ECO:0000259" key="5">
    <source>
        <dbReference type="PROSITE" id="PS50212"/>
    </source>
</evidence>
<feature type="compositionally biased region" description="Basic and acidic residues" evidence="3">
    <location>
        <begin position="920"/>
        <end position="930"/>
    </location>
</feature>
<name>A0A9P7K9W5_9AGAR</name>
<dbReference type="CDD" id="cd06224">
    <property type="entry name" value="REM"/>
    <property type="match status" value="1"/>
</dbReference>
<dbReference type="PROSITE" id="PS50009">
    <property type="entry name" value="RASGEF_CAT"/>
    <property type="match status" value="1"/>
</dbReference>
<dbReference type="PANTHER" id="PTHR23113">
    <property type="entry name" value="GUANINE NUCLEOTIDE EXCHANGE FACTOR"/>
    <property type="match status" value="1"/>
</dbReference>
<evidence type="ECO:0000313" key="7">
    <source>
        <dbReference type="Proteomes" id="UP000775547"/>
    </source>
</evidence>
<dbReference type="InterPro" id="IPR008937">
    <property type="entry name" value="Ras-like_GEF"/>
</dbReference>
<dbReference type="GO" id="GO:0005085">
    <property type="term" value="F:guanyl-nucleotide exchange factor activity"/>
    <property type="evidence" value="ECO:0007669"/>
    <property type="project" value="UniProtKB-KW"/>
</dbReference>
<proteinExistence type="predicted"/>
<evidence type="ECO:0000256" key="2">
    <source>
        <dbReference type="PROSITE-ProRule" id="PRU00168"/>
    </source>
</evidence>
<feature type="compositionally biased region" description="Polar residues" evidence="3">
    <location>
        <begin position="695"/>
        <end position="711"/>
    </location>
</feature>
<dbReference type="OrthoDB" id="10254377at2759"/>